<evidence type="ECO:0000313" key="3">
    <source>
        <dbReference type="Proteomes" id="UP000548476"/>
    </source>
</evidence>
<dbReference type="AlphaFoldDB" id="A0A841FPD4"/>
<evidence type="ECO:0000313" key="2">
    <source>
        <dbReference type="EMBL" id="MBB6034439.1"/>
    </source>
</evidence>
<protein>
    <submittedName>
        <fullName evidence="2">Uncharacterized protein</fullName>
    </submittedName>
</protein>
<feature type="region of interest" description="Disordered" evidence="1">
    <location>
        <begin position="1"/>
        <end position="25"/>
    </location>
</feature>
<evidence type="ECO:0000256" key="1">
    <source>
        <dbReference type="SAM" id="MobiDB-lite"/>
    </source>
</evidence>
<name>A0A841FPD4_9ACTN</name>
<organism evidence="2 3">
    <name type="scientific">Phytomonospora endophytica</name>
    <dbReference type="NCBI Taxonomy" id="714109"/>
    <lineage>
        <taxon>Bacteria</taxon>
        <taxon>Bacillati</taxon>
        <taxon>Actinomycetota</taxon>
        <taxon>Actinomycetes</taxon>
        <taxon>Micromonosporales</taxon>
        <taxon>Micromonosporaceae</taxon>
        <taxon>Phytomonospora</taxon>
    </lineage>
</organism>
<feature type="compositionally biased region" description="Polar residues" evidence="1">
    <location>
        <begin position="1"/>
        <end position="10"/>
    </location>
</feature>
<proteinExistence type="predicted"/>
<comment type="caution">
    <text evidence="2">The sequence shown here is derived from an EMBL/GenBank/DDBJ whole genome shotgun (WGS) entry which is preliminary data.</text>
</comment>
<keyword evidence="3" id="KW-1185">Reference proteome</keyword>
<reference evidence="2 3" key="1">
    <citation type="submission" date="2020-08" db="EMBL/GenBank/DDBJ databases">
        <title>Genomic Encyclopedia of Type Strains, Phase IV (KMG-IV): sequencing the most valuable type-strain genomes for metagenomic binning, comparative biology and taxonomic classification.</title>
        <authorList>
            <person name="Goeker M."/>
        </authorList>
    </citation>
    <scope>NUCLEOTIDE SEQUENCE [LARGE SCALE GENOMIC DNA]</scope>
    <source>
        <strain evidence="2 3">YIM 65646</strain>
    </source>
</reference>
<dbReference type="Proteomes" id="UP000548476">
    <property type="component" value="Unassembled WGS sequence"/>
</dbReference>
<accession>A0A841FPD4</accession>
<sequence length="39" mass="3928">MDVGVTNTPARTRPPGLGSAEAIGVVGDGHGDREVAVIR</sequence>
<gene>
    <name evidence="2" type="ORF">HNR73_002289</name>
</gene>
<dbReference type="EMBL" id="JACHGT010000004">
    <property type="protein sequence ID" value="MBB6034439.1"/>
    <property type="molecule type" value="Genomic_DNA"/>
</dbReference>